<accession>A0A5N6KV26</accession>
<dbReference type="InterPro" id="IPR007356">
    <property type="entry name" value="tRNA_m1G_MeTrfase_euk"/>
</dbReference>
<feature type="compositionally biased region" description="Basic and acidic residues" evidence="6">
    <location>
        <begin position="118"/>
        <end position="130"/>
    </location>
</feature>
<evidence type="ECO:0000259" key="7">
    <source>
        <dbReference type="PROSITE" id="PS51675"/>
    </source>
</evidence>
<keyword evidence="3" id="KW-0808">Transferase</keyword>
<proteinExistence type="predicted"/>
<feature type="compositionally biased region" description="Basic and acidic residues" evidence="6">
    <location>
        <begin position="435"/>
        <end position="451"/>
    </location>
</feature>
<dbReference type="EMBL" id="VIBQ01000012">
    <property type="protein sequence ID" value="KAB8343043.1"/>
    <property type="molecule type" value="Genomic_DNA"/>
</dbReference>
<dbReference type="PANTHER" id="PTHR13563:SF13">
    <property type="entry name" value="TRNA METHYLTRANSFERASE 10 HOMOLOG A"/>
    <property type="match status" value="1"/>
</dbReference>
<dbReference type="PROSITE" id="PS51675">
    <property type="entry name" value="SAM_MT_TRM10"/>
    <property type="match status" value="1"/>
</dbReference>
<feature type="compositionally biased region" description="Gly residues" evidence="6">
    <location>
        <begin position="140"/>
        <end position="150"/>
    </location>
</feature>
<comment type="caution">
    <text evidence="8">The sequence shown here is derived from an EMBL/GenBank/DDBJ whole genome shotgun (WGS) entry which is preliminary data.</text>
</comment>
<feature type="compositionally biased region" description="Low complexity" evidence="6">
    <location>
        <begin position="301"/>
        <end position="314"/>
    </location>
</feature>
<gene>
    <name evidence="8" type="ORF">FH972_022637</name>
</gene>
<feature type="domain" description="SAM-dependent MTase TRM10-type" evidence="7">
    <location>
        <begin position="166"/>
        <end position="435"/>
    </location>
</feature>
<evidence type="ECO:0000256" key="5">
    <source>
        <dbReference type="ARBA" id="ARBA00048434"/>
    </source>
</evidence>
<dbReference type="CDD" id="cd18089">
    <property type="entry name" value="SPOUT_Trm10-like"/>
    <property type="match status" value="1"/>
</dbReference>
<evidence type="ECO:0000256" key="6">
    <source>
        <dbReference type="SAM" id="MobiDB-lite"/>
    </source>
</evidence>
<organism evidence="8 9">
    <name type="scientific">Carpinus fangiana</name>
    <dbReference type="NCBI Taxonomy" id="176857"/>
    <lineage>
        <taxon>Eukaryota</taxon>
        <taxon>Viridiplantae</taxon>
        <taxon>Streptophyta</taxon>
        <taxon>Embryophyta</taxon>
        <taxon>Tracheophyta</taxon>
        <taxon>Spermatophyta</taxon>
        <taxon>Magnoliopsida</taxon>
        <taxon>eudicotyledons</taxon>
        <taxon>Gunneridae</taxon>
        <taxon>Pentapetalae</taxon>
        <taxon>rosids</taxon>
        <taxon>fabids</taxon>
        <taxon>Fagales</taxon>
        <taxon>Betulaceae</taxon>
        <taxon>Carpinus</taxon>
    </lineage>
</organism>
<evidence type="ECO:0000313" key="8">
    <source>
        <dbReference type="EMBL" id="KAB8343043.1"/>
    </source>
</evidence>
<keyword evidence="2" id="KW-0489">Methyltransferase</keyword>
<evidence type="ECO:0000256" key="1">
    <source>
        <dbReference type="ARBA" id="ARBA00012797"/>
    </source>
</evidence>
<feature type="compositionally biased region" description="Basic and acidic residues" evidence="6">
    <location>
        <begin position="289"/>
        <end position="299"/>
    </location>
</feature>
<dbReference type="InterPro" id="IPR038459">
    <property type="entry name" value="MT_TRM10-typ_sf"/>
</dbReference>
<reference evidence="8 9" key="1">
    <citation type="submission" date="2019-06" db="EMBL/GenBank/DDBJ databases">
        <title>A chromosomal-level reference genome of Carpinus fangiana (Coryloideae, Betulaceae).</title>
        <authorList>
            <person name="Yang X."/>
            <person name="Wang Z."/>
            <person name="Zhang L."/>
            <person name="Hao G."/>
            <person name="Liu J."/>
            <person name="Yang Y."/>
        </authorList>
    </citation>
    <scope>NUCLEOTIDE SEQUENCE [LARGE SCALE GENOMIC DNA]</scope>
    <source>
        <strain evidence="8">Cfa_2016G</strain>
        <tissue evidence="8">Leaf</tissue>
    </source>
</reference>
<evidence type="ECO:0000256" key="3">
    <source>
        <dbReference type="ARBA" id="ARBA00022679"/>
    </source>
</evidence>
<feature type="compositionally biased region" description="Basic and acidic residues" evidence="6">
    <location>
        <begin position="100"/>
        <end position="111"/>
    </location>
</feature>
<evidence type="ECO:0000313" key="9">
    <source>
        <dbReference type="Proteomes" id="UP000327013"/>
    </source>
</evidence>
<feature type="region of interest" description="Disordered" evidence="6">
    <location>
        <begin position="279"/>
        <end position="323"/>
    </location>
</feature>
<evidence type="ECO:0000256" key="2">
    <source>
        <dbReference type="ARBA" id="ARBA00022603"/>
    </source>
</evidence>
<name>A0A5N6KV26_9ROSI</name>
<dbReference type="GO" id="GO:0052905">
    <property type="term" value="F:tRNA (guanosine(9)-N1)-methyltransferase activity"/>
    <property type="evidence" value="ECO:0007669"/>
    <property type="project" value="UniProtKB-EC"/>
</dbReference>
<evidence type="ECO:0000256" key="4">
    <source>
        <dbReference type="ARBA" id="ARBA00022691"/>
    </source>
</evidence>
<keyword evidence="9" id="KW-1185">Reference proteome</keyword>
<dbReference type="PANTHER" id="PTHR13563">
    <property type="entry name" value="TRNA (GUANINE-9-) METHYLTRANSFERASE"/>
    <property type="match status" value="1"/>
</dbReference>
<dbReference type="OrthoDB" id="278300at2759"/>
<protein>
    <recommendedName>
        <fullName evidence="1">tRNA (guanine(9)-N(1))-methyltransferase</fullName>
        <ecNumber evidence="1">2.1.1.221</ecNumber>
    </recommendedName>
</protein>
<dbReference type="GO" id="GO:0000049">
    <property type="term" value="F:tRNA binding"/>
    <property type="evidence" value="ECO:0007669"/>
    <property type="project" value="TreeGrafter"/>
</dbReference>
<feature type="compositionally biased region" description="Acidic residues" evidence="6">
    <location>
        <begin position="459"/>
        <end position="472"/>
    </location>
</feature>
<dbReference type="AlphaFoldDB" id="A0A5N6KV26"/>
<sequence length="472" mass="51983">MGNVEGFLEENKEAVALTAAENQVLLAEKQATPVQAILAASALHEDHSSRADKAIVPSEAKDEANLLGNTDLKYNSGAQAKPSQVPNPNSKNQQKKKRKREEWEEGREARKLLRKEKIRAQKERKRERVQNELGVVDGSPGSGSGDGNTVGYGRSQTAPAVEDRAAKIKARQHPVLVPLTIIVDCQFDDYMRDPERISLGSQLTRCYSDNRKSQYRAHLAVSSFGGQLKERFEGLLAGVYKNWVGVRFRETDWVEVGKEARQWMADEVKGGKLVGALAGRSSDAGQAENNKKDTEDKTEQAAPKANTTTTKPPTQITETVSTPPTDSEIIYLTSDSPHTLSALAPYTTYVIGGIVDKNRHKGICYKLATEASVRHTKDADVRISTAKLPIGQYLAMDSRKVLTTNHVNEIMLKWLELGDWGEAFMAVIPKRKGGELKMKKGSNGKDVESLKAAETLPKDEEDESGDDSEQDE</sequence>
<dbReference type="InterPro" id="IPR028564">
    <property type="entry name" value="MT_TRM10-typ"/>
</dbReference>
<keyword evidence="4" id="KW-0949">S-adenosyl-L-methionine</keyword>
<dbReference type="GO" id="GO:0002939">
    <property type="term" value="P:tRNA N1-guanine methylation"/>
    <property type="evidence" value="ECO:0007669"/>
    <property type="project" value="TreeGrafter"/>
</dbReference>
<dbReference type="GO" id="GO:0005634">
    <property type="term" value="C:nucleus"/>
    <property type="evidence" value="ECO:0007669"/>
    <property type="project" value="TreeGrafter"/>
</dbReference>
<dbReference type="Proteomes" id="UP000327013">
    <property type="component" value="Unassembled WGS sequence"/>
</dbReference>
<dbReference type="EC" id="2.1.1.221" evidence="1"/>
<feature type="region of interest" description="Disordered" evidence="6">
    <location>
        <begin position="435"/>
        <end position="472"/>
    </location>
</feature>
<comment type="catalytic activity">
    <reaction evidence="5">
        <text>guanosine(9) in tRNA + S-adenosyl-L-methionine = N(1)-methylguanosine(9) in tRNA + S-adenosyl-L-homocysteine + H(+)</text>
        <dbReference type="Rhea" id="RHEA:43156"/>
        <dbReference type="Rhea" id="RHEA-COMP:10367"/>
        <dbReference type="Rhea" id="RHEA-COMP:10368"/>
        <dbReference type="ChEBI" id="CHEBI:15378"/>
        <dbReference type="ChEBI" id="CHEBI:57856"/>
        <dbReference type="ChEBI" id="CHEBI:59789"/>
        <dbReference type="ChEBI" id="CHEBI:73542"/>
        <dbReference type="ChEBI" id="CHEBI:74269"/>
        <dbReference type="EC" id="2.1.1.221"/>
    </reaction>
</comment>
<dbReference type="Gene3D" id="3.40.1280.30">
    <property type="match status" value="1"/>
</dbReference>
<feature type="region of interest" description="Disordered" evidence="6">
    <location>
        <begin position="72"/>
        <end position="151"/>
    </location>
</feature>
<feature type="compositionally biased region" description="Polar residues" evidence="6">
    <location>
        <begin position="72"/>
        <end position="92"/>
    </location>
</feature>